<name>A0A812M5A1_9DINO</name>
<feature type="transmembrane region" description="Helical" evidence="1">
    <location>
        <begin position="12"/>
        <end position="29"/>
    </location>
</feature>
<proteinExistence type="predicted"/>
<gene>
    <name evidence="2" type="ORF">SNEC2469_LOCUS5799</name>
</gene>
<evidence type="ECO:0000313" key="3">
    <source>
        <dbReference type="Proteomes" id="UP000601435"/>
    </source>
</evidence>
<feature type="non-terminal residue" evidence="2">
    <location>
        <position position="104"/>
    </location>
</feature>
<comment type="caution">
    <text evidence="2">The sequence shown here is derived from an EMBL/GenBank/DDBJ whole genome shotgun (WGS) entry which is preliminary data.</text>
</comment>
<evidence type="ECO:0000313" key="2">
    <source>
        <dbReference type="EMBL" id="CAE7258360.1"/>
    </source>
</evidence>
<protein>
    <submittedName>
        <fullName evidence="2">Uncharacterized protein</fullName>
    </submittedName>
</protein>
<reference evidence="2" key="1">
    <citation type="submission" date="2021-02" db="EMBL/GenBank/DDBJ databases">
        <authorList>
            <person name="Dougan E. K."/>
            <person name="Rhodes N."/>
            <person name="Thang M."/>
            <person name="Chan C."/>
        </authorList>
    </citation>
    <scope>NUCLEOTIDE SEQUENCE</scope>
</reference>
<dbReference type="AlphaFoldDB" id="A0A812M5A1"/>
<sequence length="104" mass="11494">AQLGRWNGINEACSNISMAIAPLVFATVYDEVGNVRGQEMLVCTSVISLFALGAYIPLVSMMPKKVKEEPEEMKDVSYYEALSDAEFNELPMEVVELVASKMLE</sequence>
<feature type="non-terminal residue" evidence="2">
    <location>
        <position position="1"/>
    </location>
</feature>
<accession>A0A812M5A1</accession>
<feature type="transmembrane region" description="Helical" evidence="1">
    <location>
        <begin position="41"/>
        <end position="59"/>
    </location>
</feature>
<keyword evidence="3" id="KW-1185">Reference proteome</keyword>
<dbReference type="OrthoDB" id="10267739at2759"/>
<dbReference type="Proteomes" id="UP000601435">
    <property type="component" value="Unassembled WGS sequence"/>
</dbReference>
<keyword evidence="1" id="KW-0812">Transmembrane</keyword>
<evidence type="ECO:0000256" key="1">
    <source>
        <dbReference type="SAM" id="Phobius"/>
    </source>
</evidence>
<dbReference type="EMBL" id="CAJNJA010010499">
    <property type="protein sequence ID" value="CAE7258360.1"/>
    <property type="molecule type" value="Genomic_DNA"/>
</dbReference>
<organism evidence="2 3">
    <name type="scientific">Symbiodinium necroappetens</name>
    <dbReference type="NCBI Taxonomy" id="1628268"/>
    <lineage>
        <taxon>Eukaryota</taxon>
        <taxon>Sar</taxon>
        <taxon>Alveolata</taxon>
        <taxon>Dinophyceae</taxon>
        <taxon>Suessiales</taxon>
        <taxon>Symbiodiniaceae</taxon>
        <taxon>Symbiodinium</taxon>
    </lineage>
</organism>
<keyword evidence="1" id="KW-1133">Transmembrane helix</keyword>
<keyword evidence="1" id="KW-0472">Membrane</keyword>